<dbReference type="RefSeq" id="WP_130630270.1">
    <property type="nucleotide sequence ID" value="NZ_CP036164.1"/>
</dbReference>
<evidence type="ECO:0000313" key="1">
    <source>
        <dbReference type="EMBL" id="QBF47068.1"/>
    </source>
</evidence>
<accession>A0A4V0ZB80</accession>
<sequence length="144" mass="14533">MASSRLAQQLPSLFGPSRRAAWRLSLVRRALAVVAILLALHLTLGAVRPPAAAPVPAAERAGPELSLPLAVPADHLLPGDAVAVYVPGRGTPIATGARIAGTSQTPSGAAMARVILRRSDVEPILRQMGAGGASQGGFVLVAGG</sequence>
<evidence type="ECO:0000313" key="2">
    <source>
        <dbReference type="Proteomes" id="UP000290408"/>
    </source>
</evidence>
<reference evidence="1 2" key="1">
    <citation type="submission" date="2019-02" db="EMBL/GenBank/DDBJ databases">
        <title>Genomic data mining of an Antarctic deep-sea actinobacterium, Janibacterlimosus P3-3-X1.</title>
        <authorList>
            <person name="Liao L."/>
            <person name="Chen B."/>
        </authorList>
    </citation>
    <scope>NUCLEOTIDE SEQUENCE [LARGE SCALE GENOMIC DNA]</scope>
    <source>
        <strain evidence="1 2">P3-3-X1</strain>
    </source>
</reference>
<dbReference type="AlphaFoldDB" id="A0A4V0ZB80"/>
<protein>
    <submittedName>
        <fullName evidence="1">Uncharacterized protein</fullName>
    </submittedName>
</protein>
<proteinExistence type="predicted"/>
<name>A0A4V0ZB80_9MICO</name>
<dbReference type="KEGG" id="jli:EXU32_12910"/>
<gene>
    <name evidence="1" type="ORF">EXU32_12910</name>
</gene>
<organism evidence="1 2">
    <name type="scientific">Janibacter limosus</name>
    <dbReference type="NCBI Taxonomy" id="53458"/>
    <lineage>
        <taxon>Bacteria</taxon>
        <taxon>Bacillati</taxon>
        <taxon>Actinomycetota</taxon>
        <taxon>Actinomycetes</taxon>
        <taxon>Micrococcales</taxon>
        <taxon>Intrasporangiaceae</taxon>
        <taxon>Janibacter</taxon>
    </lineage>
</organism>
<dbReference type="OrthoDB" id="4869599at2"/>
<dbReference type="EMBL" id="CP036164">
    <property type="protein sequence ID" value="QBF47068.1"/>
    <property type="molecule type" value="Genomic_DNA"/>
</dbReference>
<keyword evidence="2" id="KW-1185">Reference proteome</keyword>
<dbReference type="Proteomes" id="UP000290408">
    <property type="component" value="Chromosome"/>
</dbReference>
<dbReference type="STRING" id="1216970.GCA_001570985_02689"/>